<dbReference type="AlphaFoldDB" id="A0A1I8FC09"/>
<reference evidence="3" key="1">
    <citation type="submission" date="2016-11" db="UniProtKB">
        <authorList>
            <consortium name="WormBaseParasite"/>
        </authorList>
    </citation>
    <scope>IDENTIFICATION</scope>
</reference>
<evidence type="ECO:0000313" key="2">
    <source>
        <dbReference type="Proteomes" id="UP000095280"/>
    </source>
</evidence>
<evidence type="ECO:0000256" key="1">
    <source>
        <dbReference type="SAM" id="MobiDB-lite"/>
    </source>
</evidence>
<proteinExistence type="predicted"/>
<organism evidence="2 3">
    <name type="scientific">Macrostomum lignano</name>
    <dbReference type="NCBI Taxonomy" id="282301"/>
    <lineage>
        <taxon>Eukaryota</taxon>
        <taxon>Metazoa</taxon>
        <taxon>Spiralia</taxon>
        <taxon>Lophotrochozoa</taxon>
        <taxon>Platyhelminthes</taxon>
        <taxon>Rhabditophora</taxon>
        <taxon>Macrostomorpha</taxon>
        <taxon>Macrostomida</taxon>
        <taxon>Macrostomidae</taxon>
        <taxon>Macrostomum</taxon>
    </lineage>
</organism>
<accession>A0A1I8FC09</accession>
<sequence>LRQQQRQQQRQLRPLESGKILQPSLRTAIYNGFRAEPAEFGSRQLVQTKAPADRAVSRDRRTRWSSALVRARQESLQAGDLCPYRHRSWPAASAEAGPQRKQRRRSSRRPVENLLFGSRRGLLGSLLSAIARLGRSKEAATSPCIAQSMMLALSHENQDPAERARMQRRRYLELRDCWPNARAEICKRRLSLRRCWLRNG</sequence>
<evidence type="ECO:0000313" key="3">
    <source>
        <dbReference type="WBParaSite" id="maker-unitig_27303-snap-gene-0.2-mRNA-1"/>
    </source>
</evidence>
<dbReference type="WBParaSite" id="maker-unitig_27303-snap-gene-0.2-mRNA-1">
    <property type="protein sequence ID" value="maker-unitig_27303-snap-gene-0.2-mRNA-1"/>
    <property type="gene ID" value="maker-unitig_27303-snap-gene-0.2"/>
</dbReference>
<feature type="region of interest" description="Disordered" evidence="1">
    <location>
        <begin position="90"/>
        <end position="110"/>
    </location>
</feature>
<name>A0A1I8FC09_9PLAT</name>
<protein>
    <submittedName>
        <fullName evidence="3">Uncharacterized protein</fullName>
    </submittedName>
</protein>
<keyword evidence="2" id="KW-1185">Reference proteome</keyword>
<dbReference type="Proteomes" id="UP000095280">
    <property type="component" value="Unplaced"/>
</dbReference>